<accession>A0A2W5Z9W2</accession>
<sequence length="570" mass="58613">MHGLSKSRALLLCACALGVALSAGATSPVTRATAATPPTFGAPIKLPSSTGGEPSLAIDYGSCTAGVNCKMYVVSPNGTASGPAEWYSYDSGASWGTPVQIDTAQPTRGGDTDVTVQPGPGGNTGNVIVTDLNVSNSLVQVSTDHGKTFNTGFPTAYEDDRPWLTAYGASTVYLAYHDFVAEVPIVCKSTDGGTTFVSCVPAFTNTSVSDCAENTVPARYFVVDPTDATGNTLNFMYSCSTAAENAAHPPYGPLHDYYLAQSTDGGTTYLTTHTVFHADTTGGKAPNYANIFGNFAVDAAGNYYAMFSGTADDKHVLSNPFHVYYVWSPDKGKTWNGPYRVDTDAAGTHTLASFAVSGAGNIDAVWYGDPANTGEPNGQCGSTGQVTACQDGTTYVGMDGQNGKACPAATPPATTSCPVTGNWKVYMSQTTNANTVGGATWSAPQAIDANYRHYGTICTNGIVCGGASDRHLLDFISVAIDCGGFAHVTYGADQNTSVAHTVPQSFTDGALETDAVNQTGGQALAAPLGCAGAAVITPEVPLAALLPLGAVFAIGAVGLGRRRRRGALVA</sequence>
<keyword evidence="1" id="KW-1133">Transmembrane helix</keyword>
<feature type="signal peptide" evidence="2">
    <location>
        <begin position="1"/>
        <end position="25"/>
    </location>
</feature>
<dbReference type="SUPFAM" id="SSF50939">
    <property type="entry name" value="Sialidases"/>
    <property type="match status" value="2"/>
</dbReference>
<dbReference type="CDD" id="cd15482">
    <property type="entry name" value="Sialidase_non-viral"/>
    <property type="match status" value="2"/>
</dbReference>
<reference evidence="3 4" key="1">
    <citation type="journal article" date="2017" name="Nature">
        <title>Atmospheric trace gases support primary production in Antarctic desert surface soil.</title>
        <authorList>
            <person name="Ji M."/>
            <person name="Greening C."/>
            <person name="Vanwonterghem I."/>
            <person name="Carere C.R."/>
            <person name="Bay S.K."/>
            <person name="Steen J.A."/>
            <person name="Montgomery K."/>
            <person name="Lines T."/>
            <person name="Beardall J."/>
            <person name="van Dorst J."/>
            <person name="Snape I."/>
            <person name="Stott M.B."/>
            <person name="Hugenholtz P."/>
            <person name="Ferrari B.C."/>
        </authorList>
    </citation>
    <scope>NUCLEOTIDE SEQUENCE [LARGE SCALE GENOMIC DNA]</scope>
    <source>
        <strain evidence="3">RRmetagenome_bin12</strain>
    </source>
</reference>
<evidence type="ECO:0008006" key="5">
    <source>
        <dbReference type="Google" id="ProtNLM"/>
    </source>
</evidence>
<name>A0A2W5Z9W2_9BACT</name>
<evidence type="ECO:0000256" key="1">
    <source>
        <dbReference type="SAM" id="Phobius"/>
    </source>
</evidence>
<feature type="transmembrane region" description="Helical" evidence="1">
    <location>
        <begin position="540"/>
        <end position="560"/>
    </location>
</feature>
<gene>
    <name evidence="3" type="ORF">DLM65_10255</name>
</gene>
<dbReference type="Gene3D" id="2.120.10.10">
    <property type="match status" value="2"/>
</dbReference>
<dbReference type="InterPro" id="IPR036278">
    <property type="entry name" value="Sialidase_sf"/>
</dbReference>
<keyword evidence="1" id="KW-0472">Membrane</keyword>
<proteinExistence type="predicted"/>
<organism evidence="3 4">
    <name type="scientific">Candidatus Aeolococcus gillhamiae</name>
    <dbReference type="NCBI Taxonomy" id="3127015"/>
    <lineage>
        <taxon>Bacteria</taxon>
        <taxon>Bacillati</taxon>
        <taxon>Candidatus Dormiibacterota</taxon>
        <taxon>Candidatus Dormibacteria</taxon>
        <taxon>Candidatus Aeolococcales</taxon>
        <taxon>Candidatus Aeolococcaceae</taxon>
        <taxon>Candidatus Aeolococcus</taxon>
    </lineage>
</organism>
<feature type="chain" id="PRO_5015973910" description="Exo-alpha-sialidase" evidence="2">
    <location>
        <begin position="26"/>
        <end position="570"/>
    </location>
</feature>
<dbReference type="Proteomes" id="UP000248724">
    <property type="component" value="Unassembled WGS sequence"/>
</dbReference>
<keyword evidence="1" id="KW-0812">Transmembrane</keyword>
<evidence type="ECO:0000256" key="2">
    <source>
        <dbReference type="SAM" id="SignalP"/>
    </source>
</evidence>
<evidence type="ECO:0000313" key="4">
    <source>
        <dbReference type="Proteomes" id="UP000248724"/>
    </source>
</evidence>
<comment type="caution">
    <text evidence="3">The sequence shown here is derived from an EMBL/GenBank/DDBJ whole genome shotgun (WGS) entry which is preliminary data.</text>
</comment>
<evidence type="ECO:0000313" key="3">
    <source>
        <dbReference type="EMBL" id="PZR79645.1"/>
    </source>
</evidence>
<protein>
    <recommendedName>
        <fullName evidence="5">Exo-alpha-sialidase</fullName>
    </recommendedName>
</protein>
<dbReference type="EMBL" id="QHBU01000196">
    <property type="protein sequence ID" value="PZR79645.1"/>
    <property type="molecule type" value="Genomic_DNA"/>
</dbReference>
<keyword evidence="2" id="KW-0732">Signal</keyword>
<dbReference type="AlphaFoldDB" id="A0A2W5Z9W2"/>